<dbReference type="PANTHER" id="PTHR30146:SF148">
    <property type="entry name" value="HTH-TYPE TRANSCRIPTIONAL REPRESSOR PURR-RELATED"/>
    <property type="match status" value="1"/>
</dbReference>
<feature type="domain" description="HTH lacI-type" evidence="5">
    <location>
        <begin position="4"/>
        <end position="59"/>
    </location>
</feature>
<dbReference type="Pfam" id="PF13377">
    <property type="entry name" value="Peripla_BP_3"/>
    <property type="match status" value="1"/>
</dbReference>
<dbReference type="PANTHER" id="PTHR30146">
    <property type="entry name" value="LACI-RELATED TRANSCRIPTIONAL REPRESSOR"/>
    <property type="match status" value="1"/>
</dbReference>
<dbReference type="Gene3D" id="1.10.260.40">
    <property type="entry name" value="lambda repressor-like DNA-binding domains"/>
    <property type="match status" value="1"/>
</dbReference>
<dbReference type="PROSITE" id="PS50943">
    <property type="entry name" value="HTH_CROC1"/>
    <property type="match status" value="1"/>
</dbReference>
<dbReference type="Pfam" id="PF00356">
    <property type="entry name" value="LacI"/>
    <property type="match status" value="1"/>
</dbReference>
<reference evidence="8" key="1">
    <citation type="journal article" date="2019" name="Int. J. Syst. Evol. Microbiol.">
        <title>The Global Catalogue of Microorganisms (GCM) 10K type strain sequencing project: providing services to taxonomists for standard genome sequencing and annotation.</title>
        <authorList>
            <consortium name="The Broad Institute Genomics Platform"/>
            <consortium name="The Broad Institute Genome Sequencing Center for Infectious Disease"/>
            <person name="Wu L."/>
            <person name="Ma J."/>
        </authorList>
    </citation>
    <scope>NUCLEOTIDE SEQUENCE [LARGE SCALE GENOMIC DNA]</scope>
    <source>
        <strain evidence="8">KCTC 33575</strain>
    </source>
</reference>
<evidence type="ECO:0000256" key="4">
    <source>
        <dbReference type="ARBA" id="ARBA00023163"/>
    </source>
</evidence>
<dbReference type="Proteomes" id="UP001597519">
    <property type="component" value="Unassembled WGS sequence"/>
</dbReference>
<dbReference type="InterPro" id="IPR028082">
    <property type="entry name" value="Peripla_BP_I"/>
</dbReference>
<dbReference type="InterPro" id="IPR000843">
    <property type="entry name" value="HTH_LacI"/>
</dbReference>
<dbReference type="InterPro" id="IPR010982">
    <property type="entry name" value="Lambda_DNA-bd_dom_sf"/>
</dbReference>
<dbReference type="SMART" id="SM00354">
    <property type="entry name" value="HTH_LACI"/>
    <property type="match status" value="1"/>
</dbReference>
<evidence type="ECO:0000313" key="8">
    <source>
        <dbReference type="Proteomes" id="UP001597519"/>
    </source>
</evidence>
<dbReference type="CDD" id="cd19977">
    <property type="entry name" value="PBP1_EndR-like"/>
    <property type="match status" value="1"/>
</dbReference>
<dbReference type="GO" id="GO:0003677">
    <property type="term" value="F:DNA binding"/>
    <property type="evidence" value="ECO:0007669"/>
    <property type="project" value="UniProtKB-KW"/>
</dbReference>
<keyword evidence="4" id="KW-0804">Transcription</keyword>
<gene>
    <name evidence="7" type="ORF">ACFSX4_13620</name>
</gene>
<dbReference type="SUPFAM" id="SSF47413">
    <property type="entry name" value="lambda repressor-like DNA-binding domains"/>
    <property type="match status" value="1"/>
</dbReference>
<dbReference type="InterPro" id="IPR001387">
    <property type="entry name" value="Cro/C1-type_HTH"/>
</dbReference>
<comment type="caution">
    <text evidence="7">The sequence shown here is derived from an EMBL/GenBank/DDBJ whole genome shotgun (WGS) entry which is preliminary data.</text>
</comment>
<evidence type="ECO:0000256" key="2">
    <source>
        <dbReference type="ARBA" id="ARBA00023015"/>
    </source>
</evidence>
<dbReference type="SUPFAM" id="SSF53822">
    <property type="entry name" value="Periplasmic binding protein-like I"/>
    <property type="match status" value="1"/>
</dbReference>
<evidence type="ECO:0000256" key="1">
    <source>
        <dbReference type="ARBA" id="ARBA00022491"/>
    </source>
</evidence>
<dbReference type="InterPro" id="IPR046335">
    <property type="entry name" value="LacI/GalR-like_sensor"/>
</dbReference>
<keyword evidence="1" id="KW-0678">Repressor</keyword>
<keyword evidence="2" id="KW-0805">Transcription regulation</keyword>
<organism evidence="7 8">
    <name type="scientific">Corticicoccus populi</name>
    <dbReference type="NCBI Taxonomy" id="1812821"/>
    <lineage>
        <taxon>Bacteria</taxon>
        <taxon>Bacillati</taxon>
        <taxon>Bacillota</taxon>
        <taxon>Bacilli</taxon>
        <taxon>Bacillales</taxon>
        <taxon>Staphylococcaceae</taxon>
        <taxon>Corticicoccus</taxon>
    </lineage>
</organism>
<accession>A0ABW5WYL4</accession>
<dbReference type="PROSITE" id="PS50932">
    <property type="entry name" value="HTH_LACI_2"/>
    <property type="match status" value="1"/>
</dbReference>
<protein>
    <submittedName>
        <fullName evidence="7">LacI family DNA-binding transcriptional regulator</fullName>
    </submittedName>
</protein>
<name>A0ABW5WYL4_9STAP</name>
<dbReference type="PROSITE" id="PS00356">
    <property type="entry name" value="HTH_LACI_1"/>
    <property type="match status" value="1"/>
</dbReference>
<dbReference type="Gene3D" id="3.40.50.2300">
    <property type="match status" value="2"/>
</dbReference>
<feature type="domain" description="HTH cro/C1-type" evidence="6">
    <location>
        <begin position="2"/>
        <end position="42"/>
    </location>
</feature>
<keyword evidence="3 7" id="KW-0238">DNA-binding</keyword>
<keyword evidence="8" id="KW-1185">Reference proteome</keyword>
<evidence type="ECO:0000313" key="7">
    <source>
        <dbReference type="EMBL" id="MFD2831510.1"/>
    </source>
</evidence>
<sequence>MKRITINDVAERANVSKSTVSHYLNNRFSYMGSDTKERIAKAVEELNYNPNFIAKSLKNKKTMTVGIIVANILHSFSTQIIRAIEDYFYTKDYHVIVCNADDDPVKEKSYVQMLMSKQVDGLIVIPTLENELLFKDLYEQNFPVVFIDRYIEGLSIPSYLLNNALAIENAFNYLLEKKHKEIGFISQPVKNITPRVERKNAYLKSCQTHGIKPFTLSTSLDNLHTEIKNHLENNTMPSSLIVANDLALLEVLRSAKETGTVIPRDLSIISIDDIEFTEFFNPSLTVIAQPTFEIGKAAARGLFHTINHEHTDYSTHRFNHQFIERSSVKHEN</sequence>
<dbReference type="CDD" id="cd01392">
    <property type="entry name" value="HTH_LacI"/>
    <property type="match status" value="1"/>
</dbReference>
<proteinExistence type="predicted"/>
<evidence type="ECO:0000259" key="6">
    <source>
        <dbReference type="PROSITE" id="PS50943"/>
    </source>
</evidence>
<evidence type="ECO:0000256" key="3">
    <source>
        <dbReference type="ARBA" id="ARBA00023125"/>
    </source>
</evidence>
<evidence type="ECO:0000259" key="5">
    <source>
        <dbReference type="PROSITE" id="PS50932"/>
    </source>
</evidence>
<dbReference type="EMBL" id="JBHUOQ010000005">
    <property type="protein sequence ID" value="MFD2831510.1"/>
    <property type="molecule type" value="Genomic_DNA"/>
</dbReference>
<dbReference type="RefSeq" id="WP_377775828.1">
    <property type="nucleotide sequence ID" value="NZ_JBHUOQ010000005.1"/>
</dbReference>